<feature type="transmembrane region" description="Helical" evidence="6">
    <location>
        <begin position="151"/>
        <end position="176"/>
    </location>
</feature>
<keyword evidence="9" id="KW-1185">Reference proteome</keyword>
<proteinExistence type="inferred from homology"/>
<feature type="transmembrane region" description="Helical" evidence="6">
    <location>
        <begin position="204"/>
        <end position="226"/>
    </location>
</feature>
<keyword evidence="4 6" id="KW-1133">Transmembrane helix</keyword>
<dbReference type="PANTHER" id="PTHR46795:SF3">
    <property type="entry name" value="ABC TRANSPORTER PERMEASE"/>
    <property type="match status" value="1"/>
</dbReference>
<evidence type="ECO:0000259" key="7">
    <source>
        <dbReference type="Pfam" id="PF02687"/>
    </source>
</evidence>
<feature type="transmembrane region" description="Helical" evidence="6">
    <location>
        <begin position="20"/>
        <end position="37"/>
    </location>
</feature>
<evidence type="ECO:0000256" key="3">
    <source>
        <dbReference type="ARBA" id="ARBA00022692"/>
    </source>
</evidence>
<evidence type="ECO:0000256" key="6">
    <source>
        <dbReference type="PIRNR" id="PIRNR018968"/>
    </source>
</evidence>
<dbReference type="InterPro" id="IPR003838">
    <property type="entry name" value="ABC3_permease_C"/>
</dbReference>
<dbReference type="GO" id="GO:0005886">
    <property type="term" value="C:plasma membrane"/>
    <property type="evidence" value="ECO:0007669"/>
    <property type="project" value="UniProtKB-SubCell"/>
</dbReference>
<dbReference type="Pfam" id="PF02687">
    <property type="entry name" value="FtsX"/>
    <property type="match status" value="1"/>
</dbReference>
<dbReference type="InterPro" id="IPR052536">
    <property type="entry name" value="ABC-4_Integral_Memb_Prot"/>
</dbReference>
<dbReference type="InterPro" id="IPR027022">
    <property type="entry name" value="ABC_permease_BceB-typ"/>
</dbReference>
<feature type="transmembrane region" description="Helical" evidence="6">
    <location>
        <begin position="557"/>
        <end position="588"/>
    </location>
</feature>
<feature type="domain" description="ABC3 transporter permease C-terminal" evidence="7">
    <location>
        <begin position="63"/>
        <end position="184"/>
    </location>
</feature>
<keyword evidence="3 6" id="KW-0812">Transmembrane</keyword>
<comment type="subcellular location">
    <subcellularLocation>
        <location evidence="1 6">Cell membrane</location>
        <topology evidence="1 6">Multi-pass membrane protein</topology>
    </subcellularLocation>
</comment>
<dbReference type="RefSeq" id="WP_186847380.1">
    <property type="nucleotide sequence ID" value="NZ_JACOOX010000002.1"/>
</dbReference>
<evidence type="ECO:0000313" key="9">
    <source>
        <dbReference type="Proteomes" id="UP000615234"/>
    </source>
</evidence>
<evidence type="ECO:0000256" key="5">
    <source>
        <dbReference type="ARBA" id="ARBA00023136"/>
    </source>
</evidence>
<dbReference type="GO" id="GO:0055085">
    <property type="term" value="P:transmembrane transport"/>
    <property type="evidence" value="ECO:0007669"/>
    <property type="project" value="UniProtKB-UniRule"/>
</dbReference>
<comment type="caution">
    <text evidence="8">The sequence shown here is derived from an EMBL/GenBank/DDBJ whole genome shotgun (WGS) entry which is preliminary data.</text>
</comment>
<dbReference type="PIRSF" id="PIRSF018968">
    <property type="entry name" value="ABC_permease_BceB"/>
    <property type="match status" value="1"/>
</dbReference>
<organism evidence="8 9">
    <name type="scientific">Coprococcus hominis</name>
    <name type="common">ex Liu et al. 2022</name>
    <dbReference type="NCBI Taxonomy" id="2763039"/>
    <lineage>
        <taxon>Bacteria</taxon>
        <taxon>Bacillati</taxon>
        <taxon>Bacillota</taxon>
        <taxon>Clostridia</taxon>
        <taxon>Lachnospirales</taxon>
        <taxon>Lachnospiraceae</taxon>
        <taxon>Coprococcus</taxon>
    </lineage>
</organism>
<comment type="similarity">
    <text evidence="6">Belongs to the ABC-4 integral membrane protein family.</text>
</comment>
<dbReference type="AlphaFoldDB" id="A0A8I0ADS4"/>
<feature type="transmembrane region" description="Helical" evidence="6">
    <location>
        <begin position="294"/>
        <end position="313"/>
    </location>
</feature>
<dbReference type="Proteomes" id="UP000615234">
    <property type="component" value="Unassembled WGS sequence"/>
</dbReference>
<feature type="transmembrane region" description="Helical" evidence="6">
    <location>
        <begin position="238"/>
        <end position="257"/>
    </location>
</feature>
<feature type="transmembrane region" description="Helical" evidence="6">
    <location>
        <begin position="656"/>
        <end position="676"/>
    </location>
</feature>
<gene>
    <name evidence="8" type="ORF">H8S09_03470</name>
</gene>
<dbReference type="PANTHER" id="PTHR46795">
    <property type="entry name" value="ABC TRANSPORTER PERMEASE-RELATED-RELATED"/>
    <property type="match status" value="1"/>
</dbReference>
<sequence length="695" mass="77562">MFFKLIRKNSKRNRKENGLFFSSLVISIVAFYIILSLSSQDVMVFLKKMESDAVDRLFQIIPAFFVMTLVILFFLIYYASKFQLERRKHEFGVYLMMGMRRSKLFGMLLAEDIGSSLAALVTGLPIAILLSELISLITAKCVGLGIVGHQVTFSIQAIIITAVGFLVIKLVAFLILSGKIAGQEIGALLVDTPEGTKKQFPAGVYAVSFVLGIICLAVAYSMAIGGTSWATLRKMSETVLIGFVGMLLLFYGMRFFIDRLARHSHGGTALRVFNFRQVQENVIRKSSTLSISSILILAAICCFGAGIVIAFSYGNEKGNIHIMDYTFENYEEDQKQGVANVKKLLTDNGLDQDFSDLFEVRVGHLIPGVNDDYDVFDLSSVMSRVEQLPDSEDKDILLNNLEYESYPYLISLSGYNHVLELAGKEPLTLADDEATVFKGSEFTSDGINGILNDILADRPEVAYLDHKMYLTGKIQNTPLITDRAITLSFALIVPDEVFDKYTWDSTIYLNGVLDQSKVKGDNLLQGIMQMNDKLAQIDFTSKNITYESYLKNMGRRMFYIVAASYITIYLAIIFLIIANTVIGVQFLMGQQKSGRRYKTLIRLGATYELLCRSARKQINWYFGMPVVVAGISSIFGVRAVLTLVSGMISNSIGDAMLLAAAMILLLCVVECIYMAFVKRSSNRYLLTLMVPEREE</sequence>
<name>A0A8I0ADS4_9FIRM</name>
<keyword evidence="5 6" id="KW-0472">Membrane</keyword>
<feature type="transmembrane region" description="Helical" evidence="6">
    <location>
        <begin position="104"/>
        <end position="131"/>
    </location>
</feature>
<dbReference type="EMBL" id="JACOOX010000002">
    <property type="protein sequence ID" value="MBC5661963.1"/>
    <property type="molecule type" value="Genomic_DNA"/>
</dbReference>
<evidence type="ECO:0000256" key="1">
    <source>
        <dbReference type="ARBA" id="ARBA00004651"/>
    </source>
</evidence>
<keyword evidence="2 6" id="KW-1003">Cell membrane</keyword>
<feature type="transmembrane region" description="Helical" evidence="6">
    <location>
        <begin position="57"/>
        <end position="79"/>
    </location>
</feature>
<reference evidence="8 9" key="1">
    <citation type="submission" date="2020-08" db="EMBL/GenBank/DDBJ databases">
        <title>Genome public.</title>
        <authorList>
            <person name="Liu C."/>
            <person name="Sun Q."/>
        </authorList>
    </citation>
    <scope>NUCLEOTIDE SEQUENCE [LARGE SCALE GENOMIC DNA]</scope>
    <source>
        <strain evidence="8 9">NSJ-10</strain>
    </source>
</reference>
<accession>A0A8I0ADS4</accession>
<evidence type="ECO:0000256" key="2">
    <source>
        <dbReference type="ARBA" id="ARBA00022475"/>
    </source>
</evidence>
<evidence type="ECO:0000313" key="8">
    <source>
        <dbReference type="EMBL" id="MBC5661963.1"/>
    </source>
</evidence>
<protein>
    <submittedName>
        <fullName evidence="8">ABC transporter permease</fullName>
    </submittedName>
</protein>
<keyword evidence="6" id="KW-0813">Transport</keyword>
<evidence type="ECO:0000256" key="4">
    <source>
        <dbReference type="ARBA" id="ARBA00022989"/>
    </source>
</evidence>
<feature type="transmembrane region" description="Helical" evidence="6">
    <location>
        <begin position="620"/>
        <end position="644"/>
    </location>
</feature>